<sequence length="120" mass="14717">MEVIVQTNYSIFHWFVLVWFIKEIIGDRQKDFTDFWTQTNGDYSYLEDSPNFLKNEYLERDLEIDDFARQNQKVVKYIEFCEKKIKEPAERNFLNYCLFNEFVSWDDCLRTKRLIEAAKK</sequence>
<reference evidence="1" key="1">
    <citation type="submission" date="2021-06" db="EMBL/GenBank/DDBJ databases">
        <authorList>
            <person name="Kallberg Y."/>
            <person name="Tangrot J."/>
            <person name="Rosling A."/>
        </authorList>
    </citation>
    <scope>NUCLEOTIDE SEQUENCE</scope>
    <source>
        <strain evidence="1">28 12/20/2015</strain>
    </source>
</reference>
<keyword evidence="2" id="KW-1185">Reference proteome</keyword>
<accession>A0ACA9NUY9</accession>
<name>A0ACA9NUY9_9GLOM</name>
<organism evidence="1 2">
    <name type="scientific">Cetraspora pellucida</name>
    <dbReference type="NCBI Taxonomy" id="1433469"/>
    <lineage>
        <taxon>Eukaryota</taxon>
        <taxon>Fungi</taxon>
        <taxon>Fungi incertae sedis</taxon>
        <taxon>Mucoromycota</taxon>
        <taxon>Glomeromycotina</taxon>
        <taxon>Glomeromycetes</taxon>
        <taxon>Diversisporales</taxon>
        <taxon>Gigasporaceae</taxon>
        <taxon>Cetraspora</taxon>
    </lineage>
</organism>
<evidence type="ECO:0000313" key="2">
    <source>
        <dbReference type="Proteomes" id="UP000789366"/>
    </source>
</evidence>
<dbReference type="Proteomes" id="UP000789366">
    <property type="component" value="Unassembled WGS sequence"/>
</dbReference>
<dbReference type="EMBL" id="CAJVPW010016334">
    <property type="protein sequence ID" value="CAG8669152.1"/>
    <property type="molecule type" value="Genomic_DNA"/>
</dbReference>
<comment type="caution">
    <text evidence="1">The sequence shown here is derived from an EMBL/GenBank/DDBJ whole genome shotgun (WGS) entry which is preliminary data.</text>
</comment>
<protein>
    <submittedName>
        <fullName evidence="1">11143_t:CDS:1</fullName>
    </submittedName>
</protein>
<gene>
    <name evidence="1" type="ORF">SPELUC_LOCUS9581</name>
</gene>
<evidence type="ECO:0000313" key="1">
    <source>
        <dbReference type="EMBL" id="CAG8669152.1"/>
    </source>
</evidence>
<proteinExistence type="predicted"/>